<organism evidence="2 3">
    <name type="scientific">Salipiger mangrovisoli</name>
    <dbReference type="NCBI Taxonomy" id="2865933"/>
    <lineage>
        <taxon>Bacteria</taxon>
        <taxon>Pseudomonadati</taxon>
        <taxon>Pseudomonadota</taxon>
        <taxon>Alphaproteobacteria</taxon>
        <taxon>Rhodobacterales</taxon>
        <taxon>Roseobacteraceae</taxon>
        <taxon>Salipiger</taxon>
    </lineage>
</organism>
<dbReference type="InterPro" id="IPR049492">
    <property type="entry name" value="BD-FAE-like_dom"/>
</dbReference>
<dbReference type="SUPFAM" id="SSF53474">
    <property type="entry name" value="alpha/beta-Hydrolases"/>
    <property type="match status" value="1"/>
</dbReference>
<evidence type="ECO:0000313" key="2">
    <source>
        <dbReference type="EMBL" id="MBE9640064.1"/>
    </source>
</evidence>
<keyword evidence="2" id="KW-0378">Hydrolase</keyword>
<dbReference type="InterPro" id="IPR029058">
    <property type="entry name" value="AB_hydrolase_fold"/>
</dbReference>
<dbReference type="Proteomes" id="UP000607796">
    <property type="component" value="Unassembled WGS sequence"/>
</dbReference>
<protein>
    <submittedName>
        <fullName evidence="2">Alpha/beta hydrolase</fullName>
    </submittedName>
</protein>
<name>A0ABR9X9B4_9RHOB</name>
<reference evidence="2 3" key="1">
    <citation type="journal article" date="2021" name="Int. J. Syst. Evol. Microbiol.">
        <title>Salipiger mangrovisoli sp. nov., isolated from mangrove soil and the proposal for the reclassification of Paraphaeobacter pallidus as Salipiger pallidus comb. nov.</title>
        <authorList>
            <person name="Du J."/>
            <person name="Liu Y."/>
            <person name="Pei T."/>
            <person name="Deng M.R."/>
            <person name="Zhu H."/>
        </authorList>
    </citation>
    <scope>NUCLEOTIDE SEQUENCE [LARGE SCALE GENOMIC DNA]</scope>
    <source>
        <strain evidence="2 3">6D45A</strain>
    </source>
</reference>
<comment type="caution">
    <text evidence="2">The sequence shown here is derived from an EMBL/GenBank/DDBJ whole genome shotgun (WGS) entry which is preliminary data.</text>
</comment>
<accession>A0ABR9X9B4</accession>
<evidence type="ECO:0000313" key="3">
    <source>
        <dbReference type="Proteomes" id="UP000607796"/>
    </source>
</evidence>
<sequence>MPAWRRLAAVALCLSTGLGDAPARADTLTEGLAAPIEARESASLRYDTTVGDLLRHSELQGFARRLLPWAERDYREEMPLRDIAQLLPYHSAVRPDVVLAGLNRLLDLQRAGVPVFHEIYTGAERRGTPSLSEAGLFFFPGRPGAPFALIAPGGGFSYVGSVHEGFPYAMELSRLGFNAFVVTYRTGQGGRTATADMARAVDYVMEHAETLGVAREGYSVWGSSAGARMAAFIGSHGPDAFGAQSPQHPAAVIMAYTSHADLGPQEPPTYAIVGAQDGIAPAANMRARVEALRTLGGAVTFRVVPGVGHGFGDGTGTAAQGWVAEAAAFWAAHLPAELGSNERTLK</sequence>
<dbReference type="EMBL" id="JADFFK010000025">
    <property type="protein sequence ID" value="MBE9640064.1"/>
    <property type="molecule type" value="Genomic_DNA"/>
</dbReference>
<feature type="domain" description="BD-FAE-like" evidence="1">
    <location>
        <begin position="169"/>
        <end position="237"/>
    </location>
</feature>
<dbReference type="Pfam" id="PF20434">
    <property type="entry name" value="BD-FAE"/>
    <property type="match status" value="1"/>
</dbReference>
<proteinExistence type="predicted"/>
<keyword evidence="3" id="KW-1185">Reference proteome</keyword>
<dbReference type="Gene3D" id="3.40.50.1820">
    <property type="entry name" value="alpha/beta hydrolase"/>
    <property type="match status" value="1"/>
</dbReference>
<evidence type="ECO:0000259" key="1">
    <source>
        <dbReference type="Pfam" id="PF20434"/>
    </source>
</evidence>
<gene>
    <name evidence="2" type="ORF">IQ782_24730</name>
</gene>
<dbReference type="GO" id="GO:0016787">
    <property type="term" value="F:hydrolase activity"/>
    <property type="evidence" value="ECO:0007669"/>
    <property type="project" value="UniProtKB-KW"/>
</dbReference>